<feature type="binding site" evidence="11">
    <location>
        <position position="133"/>
    </location>
    <ligand>
        <name>substrate</name>
    </ligand>
</feature>
<dbReference type="AlphaFoldDB" id="A0A9D7PRI6"/>
<comment type="cofactor">
    <cofactor evidence="12">
        <name>Mg(2+)</name>
        <dbReference type="ChEBI" id="CHEBI:18420"/>
    </cofactor>
    <text evidence="12">Binds 1 Mg(2+) ion per subunit.</text>
</comment>
<dbReference type="EMBL" id="JADJUC010000028">
    <property type="protein sequence ID" value="MBK8525285.1"/>
    <property type="molecule type" value="Genomic_DNA"/>
</dbReference>
<gene>
    <name evidence="13" type="primary">thrH</name>
    <name evidence="13" type="ORF">IPL58_15360</name>
</gene>
<dbReference type="GO" id="GO:0005737">
    <property type="term" value="C:cytoplasm"/>
    <property type="evidence" value="ECO:0007669"/>
    <property type="project" value="TreeGrafter"/>
</dbReference>
<comment type="catalytic activity">
    <reaction evidence="8">
        <text>O-phospho-L-serine + H2O = L-serine + phosphate</text>
        <dbReference type="Rhea" id="RHEA:21208"/>
        <dbReference type="ChEBI" id="CHEBI:15377"/>
        <dbReference type="ChEBI" id="CHEBI:33384"/>
        <dbReference type="ChEBI" id="CHEBI:43474"/>
        <dbReference type="ChEBI" id="CHEBI:57524"/>
        <dbReference type="EC" id="3.1.3.3"/>
    </reaction>
</comment>
<accession>A0A9D7PRI6</accession>
<dbReference type="InterPro" id="IPR011863">
    <property type="entry name" value="HSK-PSP"/>
</dbReference>
<feature type="binding site" evidence="12">
    <location>
        <position position="7"/>
    </location>
    <ligand>
        <name>Mg(2+)</name>
        <dbReference type="ChEBI" id="CHEBI:18420"/>
    </ligand>
</feature>
<keyword evidence="4" id="KW-0479">Metal-binding</keyword>
<feature type="binding site" evidence="11">
    <location>
        <begin position="90"/>
        <end position="91"/>
    </location>
    <ligand>
        <name>substrate</name>
    </ligand>
</feature>
<dbReference type="Proteomes" id="UP000886689">
    <property type="component" value="Unassembled WGS sequence"/>
</dbReference>
<evidence type="ECO:0000256" key="8">
    <source>
        <dbReference type="ARBA" id="ARBA00048138"/>
    </source>
</evidence>
<feature type="active site" description="Nucleophile" evidence="10">
    <location>
        <position position="7"/>
    </location>
</feature>
<dbReference type="GO" id="GO:0006564">
    <property type="term" value="P:L-serine biosynthetic process"/>
    <property type="evidence" value="ECO:0007669"/>
    <property type="project" value="UniProtKB-KW"/>
</dbReference>
<organism evidence="13 14">
    <name type="scientific">Candidatus Proximibacter danicus</name>
    <dbReference type="NCBI Taxonomy" id="2954365"/>
    <lineage>
        <taxon>Bacteria</taxon>
        <taxon>Pseudomonadati</taxon>
        <taxon>Pseudomonadota</taxon>
        <taxon>Betaproteobacteria</taxon>
        <taxon>Candidatus Proximibacter</taxon>
    </lineage>
</organism>
<evidence type="ECO:0000256" key="4">
    <source>
        <dbReference type="ARBA" id="ARBA00022723"/>
    </source>
</evidence>
<reference evidence="13" key="1">
    <citation type="submission" date="2020-10" db="EMBL/GenBank/DDBJ databases">
        <title>Connecting structure to function with the recovery of over 1000 high-quality activated sludge metagenome-assembled genomes encoding full-length rRNA genes using long-read sequencing.</title>
        <authorList>
            <person name="Singleton C.M."/>
            <person name="Petriglieri F."/>
            <person name="Kristensen J.M."/>
            <person name="Kirkegaard R.H."/>
            <person name="Michaelsen T.Y."/>
            <person name="Andersen M.H."/>
            <person name="Karst S.M."/>
            <person name="Dueholm M.S."/>
            <person name="Nielsen P.H."/>
            <person name="Albertsen M."/>
        </authorList>
    </citation>
    <scope>NUCLEOTIDE SEQUENCE</scope>
    <source>
        <strain evidence="13">Hirt_18-Q3-R61-65_BATAC.395</strain>
    </source>
</reference>
<keyword evidence="6" id="KW-0460">Magnesium</keyword>
<evidence type="ECO:0000313" key="14">
    <source>
        <dbReference type="Proteomes" id="UP000886689"/>
    </source>
</evidence>
<evidence type="ECO:0000256" key="9">
    <source>
        <dbReference type="ARBA" id="ARBA00048523"/>
    </source>
</evidence>
<dbReference type="InterPro" id="IPR036412">
    <property type="entry name" value="HAD-like_sf"/>
</dbReference>
<keyword evidence="7" id="KW-0718">Serine biosynthesis</keyword>
<dbReference type="PANTHER" id="PTHR43344">
    <property type="entry name" value="PHOSPHOSERINE PHOSPHATASE"/>
    <property type="match status" value="1"/>
</dbReference>
<dbReference type="EC" id="3.1.3.3" evidence="2"/>
<comment type="pathway">
    <text evidence="1">Amino-acid biosynthesis; L-serine biosynthesis; L-serine from 3-phospho-D-glycerate: step 3/3.</text>
</comment>
<feature type="binding site" evidence="11">
    <location>
        <position position="46"/>
    </location>
    <ligand>
        <name>substrate</name>
    </ligand>
</feature>
<evidence type="ECO:0000256" key="6">
    <source>
        <dbReference type="ARBA" id="ARBA00022842"/>
    </source>
</evidence>
<evidence type="ECO:0000313" key="13">
    <source>
        <dbReference type="EMBL" id="MBK8525285.1"/>
    </source>
</evidence>
<comment type="caution">
    <text evidence="13">The sequence shown here is derived from an EMBL/GenBank/DDBJ whole genome shotgun (WGS) entry which is preliminary data.</text>
</comment>
<dbReference type="NCBIfam" id="TIGR02137">
    <property type="entry name" value="HSK-PSP"/>
    <property type="match status" value="1"/>
</dbReference>
<dbReference type="InterPro" id="IPR050582">
    <property type="entry name" value="HAD-like_SerB"/>
</dbReference>
<evidence type="ECO:0000256" key="10">
    <source>
        <dbReference type="PIRSR" id="PIRSR611863-1"/>
    </source>
</evidence>
<dbReference type="Pfam" id="PF00702">
    <property type="entry name" value="Hydrolase"/>
    <property type="match status" value="1"/>
</dbReference>
<feature type="binding site" evidence="11">
    <location>
        <position position="15"/>
    </location>
    <ligand>
        <name>substrate</name>
    </ligand>
</feature>
<evidence type="ECO:0000256" key="5">
    <source>
        <dbReference type="ARBA" id="ARBA00022801"/>
    </source>
</evidence>
<dbReference type="InterPro" id="IPR023214">
    <property type="entry name" value="HAD_sf"/>
</dbReference>
<feature type="binding site" evidence="11">
    <location>
        <position position="155"/>
    </location>
    <ligand>
        <name>substrate</name>
    </ligand>
</feature>
<feature type="active site" description="Proton donor" evidence="10">
    <location>
        <position position="9"/>
    </location>
</feature>
<proteinExistence type="predicted"/>
<evidence type="ECO:0000256" key="7">
    <source>
        <dbReference type="ARBA" id="ARBA00023299"/>
    </source>
</evidence>
<comment type="catalytic activity">
    <reaction evidence="9">
        <text>O-phospho-D-serine + H2O = D-serine + phosphate</text>
        <dbReference type="Rhea" id="RHEA:24873"/>
        <dbReference type="ChEBI" id="CHEBI:15377"/>
        <dbReference type="ChEBI" id="CHEBI:35247"/>
        <dbReference type="ChEBI" id="CHEBI:43474"/>
        <dbReference type="ChEBI" id="CHEBI:58680"/>
        <dbReference type="EC" id="3.1.3.3"/>
    </reaction>
</comment>
<feature type="binding site" evidence="12">
    <location>
        <position position="152"/>
    </location>
    <ligand>
        <name>Mg(2+)</name>
        <dbReference type="ChEBI" id="CHEBI:18420"/>
    </ligand>
</feature>
<dbReference type="GO" id="GO:0036424">
    <property type="term" value="F:L-phosphoserine phosphatase activity"/>
    <property type="evidence" value="ECO:0007669"/>
    <property type="project" value="TreeGrafter"/>
</dbReference>
<evidence type="ECO:0000256" key="1">
    <source>
        <dbReference type="ARBA" id="ARBA00005135"/>
    </source>
</evidence>
<protein>
    <recommendedName>
        <fullName evidence="2">phosphoserine phosphatase</fullName>
        <ecNumber evidence="2">3.1.3.3</ecNumber>
    </recommendedName>
</protein>
<name>A0A9D7PRI6_9PROT</name>
<dbReference type="GO" id="GO:0000287">
    <property type="term" value="F:magnesium ion binding"/>
    <property type="evidence" value="ECO:0007669"/>
    <property type="project" value="TreeGrafter"/>
</dbReference>
<dbReference type="PANTHER" id="PTHR43344:SF2">
    <property type="entry name" value="PHOSPHOSERINE PHOSPHATASE"/>
    <property type="match status" value="1"/>
</dbReference>
<evidence type="ECO:0000256" key="2">
    <source>
        <dbReference type="ARBA" id="ARBA00012640"/>
    </source>
</evidence>
<dbReference type="NCBIfam" id="NF010109">
    <property type="entry name" value="PRK13582.1"/>
    <property type="match status" value="1"/>
</dbReference>
<sequence length="203" mass="23460">MRIVCLDLEGVLVPEIWIEFAERTGIPELRRTTRDEPDYDKLMKYRLDILRQHKLGLPDIQKVISAMGPMAGAREFVDGLREDYQVIILSDTFYEFAHPLMRQLGWPTLFCHSLEADAEGMLVNYHLRMPNQKQEAVKRFKELKFTIVAAGDSYNDTAMLGEAHGGILFHPPENVIREFPQFPVTKSYTELRTEIDRAFARCA</sequence>
<dbReference type="Gene3D" id="3.90.1470.10">
    <property type="entry name" value="thrh gene product, domain 2"/>
    <property type="match status" value="1"/>
</dbReference>
<evidence type="ECO:0000256" key="11">
    <source>
        <dbReference type="PIRSR" id="PIRSR611863-2"/>
    </source>
</evidence>
<evidence type="ECO:0000256" key="3">
    <source>
        <dbReference type="ARBA" id="ARBA00022605"/>
    </source>
</evidence>
<dbReference type="Gene3D" id="3.40.50.1000">
    <property type="entry name" value="HAD superfamily/HAD-like"/>
    <property type="match status" value="1"/>
</dbReference>
<feature type="binding site" evidence="12">
    <location>
        <position position="9"/>
    </location>
    <ligand>
        <name>Mg(2+)</name>
        <dbReference type="ChEBI" id="CHEBI:18420"/>
    </ligand>
</feature>
<dbReference type="SUPFAM" id="SSF56784">
    <property type="entry name" value="HAD-like"/>
    <property type="match status" value="1"/>
</dbReference>
<keyword evidence="5" id="KW-0378">Hydrolase</keyword>
<evidence type="ECO:0000256" key="12">
    <source>
        <dbReference type="PIRSR" id="PIRSR611863-3"/>
    </source>
</evidence>
<keyword evidence="3" id="KW-0028">Amino-acid biosynthesis</keyword>